<evidence type="ECO:0000313" key="2">
    <source>
        <dbReference type="Proteomes" id="UP000254060"/>
    </source>
</evidence>
<reference evidence="1 2" key="1">
    <citation type="submission" date="2018-06" db="EMBL/GenBank/DDBJ databases">
        <authorList>
            <consortium name="Pathogen Informatics"/>
            <person name="Doyle S."/>
        </authorList>
    </citation>
    <scope>NUCLEOTIDE SEQUENCE [LARGE SCALE GENOMIC DNA]</scope>
    <source>
        <strain evidence="1 2">NCTC13163</strain>
    </source>
</reference>
<name>A0A377HH43_9BACL</name>
<organism evidence="1 2">
    <name type="scientific">Exiguobacterium aurantiacum</name>
    <dbReference type="NCBI Taxonomy" id="33987"/>
    <lineage>
        <taxon>Bacteria</taxon>
        <taxon>Bacillati</taxon>
        <taxon>Bacillota</taxon>
        <taxon>Bacilli</taxon>
        <taxon>Bacillales</taxon>
        <taxon>Bacillales Family XII. Incertae Sedis</taxon>
        <taxon>Exiguobacterium</taxon>
    </lineage>
</organism>
<evidence type="ECO:0000313" key="1">
    <source>
        <dbReference type="EMBL" id="STO53240.1"/>
    </source>
</evidence>
<gene>
    <name evidence="1" type="ORF">NCTC13163_03221</name>
</gene>
<dbReference type="Proteomes" id="UP000254060">
    <property type="component" value="Unassembled WGS sequence"/>
</dbReference>
<proteinExistence type="predicted"/>
<dbReference type="OrthoDB" id="2353578at2"/>
<dbReference type="RefSeq" id="WP_029336118.1">
    <property type="nucleotide sequence ID" value="NZ_UGGP01000002.1"/>
</dbReference>
<protein>
    <submittedName>
        <fullName evidence="1">Uncharacterized protein</fullName>
    </submittedName>
</protein>
<accession>A0A377HH43</accession>
<dbReference type="STRING" id="1397694.GCA_000702585_03080"/>
<dbReference type="EMBL" id="UGGP01000002">
    <property type="protein sequence ID" value="STO53240.1"/>
    <property type="molecule type" value="Genomic_DNA"/>
</dbReference>
<dbReference type="AlphaFoldDB" id="A0A377HH43"/>
<sequence length="95" mass="10868">MRPLDRPFTMGQLLTLQPENVTVLIYGKRYDIPIPISEHQLLTAIAQDEIVLLPVNFERTRLLLDIPETSPHLERELNDFADSDESVTDLLKEGV</sequence>